<evidence type="ECO:0000313" key="1">
    <source>
        <dbReference type="EMBL" id="MBU9711574.1"/>
    </source>
</evidence>
<dbReference type="EMBL" id="JAHQCS010000077">
    <property type="protein sequence ID" value="MBU9711574.1"/>
    <property type="molecule type" value="Genomic_DNA"/>
</dbReference>
<keyword evidence="2" id="KW-1185">Reference proteome</keyword>
<dbReference type="Proteomes" id="UP000784880">
    <property type="component" value="Unassembled WGS sequence"/>
</dbReference>
<organism evidence="1 2">
    <name type="scientific">Evansella tamaricis</name>
    <dbReference type="NCBI Taxonomy" id="2069301"/>
    <lineage>
        <taxon>Bacteria</taxon>
        <taxon>Bacillati</taxon>
        <taxon>Bacillota</taxon>
        <taxon>Bacilli</taxon>
        <taxon>Bacillales</taxon>
        <taxon>Bacillaceae</taxon>
        <taxon>Evansella</taxon>
    </lineage>
</organism>
<evidence type="ECO:0008006" key="3">
    <source>
        <dbReference type="Google" id="ProtNLM"/>
    </source>
</evidence>
<accession>A0ABS6JD21</accession>
<evidence type="ECO:0000313" key="2">
    <source>
        <dbReference type="Proteomes" id="UP000784880"/>
    </source>
</evidence>
<dbReference type="RefSeq" id="WP_217065527.1">
    <property type="nucleotide sequence ID" value="NZ_JAHQCS010000077.1"/>
</dbReference>
<comment type="caution">
    <text evidence="1">The sequence shown here is derived from an EMBL/GenBank/DDBJ whole genome shotgun (WGS) entry which is preliminary data.</text>
</comment>
<proteinExistence type="predicted"/>
<reference evidence="1 2" key="1">
    <citation type="submission" date="2021-06" db="EMBL/GenBank/DDBJ databases">
        <title>Bacillus sp. RD4P76, an endophyte from a halophyte.</title>
        <authorList>
            <person name="Sun J.-Q."/>
        </authorList>
    </citation>
    <scope>NUCLEOTIDE SEQUENCE [LARGE SCALE GENOMIC DNA]</scope>
    <source>
        <strain evidence="1 2">CGMCC 1.15917</strain>
    </source>
</reference>
<sequence length="115" mass="13084">MEPKKKYIVPVKKDSGKKFEWGDIVELGGNVMYLNDGRPVMSETWGIDGYTLITYFLSIVDLENHSKYEIIQYLNEQGLKITPLSNRSTEIMAFKDANGNDCWSLTVTVGEPEDD</sequence>
<gene>
    <name evidence="1" type="ORF">KS419_07485</name>
</gene>
<name>A0ABS6JD21_9BACI</name>
<protein>
    <recommendedName>
        <fullName evidence="3">Phage protein</fullName>
    </recommendedName>
</protein>